<dbReference type="PANTHER" id="PTHR16306">
    <property type="entry name" value="TRANSLIN-ASSOCIATED FACTOR X-INTERACTING PROTEIN 1"/>
    <property type="match status" value="1"/>
</dbReference>
<evidence type="ECO:0000259" key="4">
    <source>
        <dbReference type="Pfam" id="PF15739"/>
    </source>
</evidence>
<dbReference type="InParanoid" id="A0A7M7SU15"/>
<feature type="coiled-coil region" evidence="2">
    <location>
        <begin position="207"/>
        <end position="255"/>
    </location>
</feature>
<dbReference type="Proteomes" id="UP000007110">
    <property type="component" value="Unassembled WGS sequence"/>
</dbReference>
<reference evidence="5" key="2">
    <citation type="submission" date="2021-01" db="UniProtKB">
        <authorList>
            <consortium name="EnsemblMetazoa"/>
        </authorList>
    </citation>
    <scope>IDENTIFICATION</scope>
</reference>
<name>A0A7M7SU15_STRPU</name>
<dbReference type="GeneID" id="594452"/>
<feature type="region of interest" description="Disordered" evidence="3">
    <location>
        <begin position="1"/>
        <end position="58"/>
    </location>
</feature>
<dbReference type="AlphaFoldDB" id="A0A7M7SU15"/>
<dbReference type="EnsemblMetazoa" id="XM_030975307">
    <property type="protein sequence ID" value="XP_030831167"/>
    <property type="gene ID" value="LOC594452"/>
</dbReference>
<dbReference type="PANTHER" id="PTHR16306:SF0">
    <property type="entry name" value="TRANSLIN-ASSOCIATED FACTOR X-INTERACTING PROTEIN 1"/>
    <property type="match status" value="1"/>
</dbReference>
<feature type="coiled-coil region" evidence="2">
    <location>
        <begin position="311"/>
        <end position="396"/>
    </location>
</feature>
<dbReference type="RefSeq" id="XP_030831167.1">
    <property type="nucleotide sequence ID" value="XM_030975307.1"/>
</dbReference>
<accession>A0A7M7SU15</accession>
<evidence type="ECO:0000256" key="1">
    <source>
        <dbReference type="ARBA" id="ARBA00023054"/>
    </source>
</evidence>
<protein>
    <recommendedName>
        <fullName evidence="4">Translin-associated factor X-interacting protein 1 N-terminal domain-containing protein</fullName>
    </recommendedName>
</protein>
<dbReference type="CTD" id="55815"/>
<organism evidence="5 6">
    <name type="scientific">Strongylocentrotus purpuratus</name>
    <name type="common">Purple sea urchin</name>
    <dbReference type="NCBI Taxonomy" id="7668"/>
    <lineage>
        <taxon>Eukaryota</taxon>
        <taxon>Metazoa</taxon>
        <taxon>Echinodermata</taxon>
        <taxon>Eleutherozoa</taxon>
        <taxon>Echinozoa</taxon>
        <taxon>Echinoidea</taxon>
        <taxon>Euechinoidea</taxon>
        <taxon>Echinacea</taxon>
        <taxon>Camarodonta</taxon>
        <taxon>Echinidea</taxon>
        <taxon>Strongylocentrotidae</taxon>
        <taxon>Strongylocentrotus</taxon>
    </lineage>
</organism>
<dbReference type="GO" id="GO:0005737">
    <property type="term" value="C:cytoplasm"/>
    <property type="evidence" value="ECO:0000318"/>
    <property type="project" value="GO_Central"/>
</dbReference>
<keyword evidence="6" id="KW-1185">Reference proteome</keyword>
<dbReference type="OrthoDB" id="261426at2759"/>
<proteinExistence type="predicted"/>
<sequence>MSAKALARLPPIQKSSPPPPANINAVISPRAGKAFSGLQGPSYQLGDGGKHRLPEPQALKPFVDTKAGNLDTWPAHATAQAAACPSLPSSQRPRGSSAEEYGRGRSTGGEGGAHQSMVPKPKFLEQLEVFLKKELRNVDGGRGGPSDTRLQAYREVFEYLIEDFKAYKPIFSSIKNEYEVMMSHQREKIRELEPLKSMLVTVSEQCDQKIMALREDERQEMKDLKNEKQALLERISGMREEQISLQMQIEKLQEKIAEQYQMYRDECDARKLLVSDINDLRYQQEDYQKAQGNQEVPAEAKEDPVKMKIALRKAREDLYDATQRLNEMIANYGDVVPRRDFEFLTADHQKLKEEHDTLNGDYKQLRAEHEALLDVNKQIIAQRDDFYQELESLKRTATPRPEWDRCAEVLEGGEERWVQISQGKKSDQLVTLLLKEIMGDGEGYEYFEPKGLGDDVPVYMRYEGKLRKRKMDESDAGILIKEIWMEKTKQNQERGEAGPEPMDIFLAPFMRQKYPEEKLAFEWTYMLLSVLEENEKDNHLMLFHKILLGEMDEDVYHHQFEVLSDLMAAFKKADEEEGGHGSFNKDILEHALREFFPIKDDDAIQALVDAAVQELESEDETKLLYEELFQEEEDGTVGPFISLLRSQEQEEKLQYVDDIRLELEGKEEIPWREVQMAINVIDAEIDRPHMVQYVCRAFDVPQDQITTAQPTTLDVIVRRLQKSTVRRIGKLNSSELT</sequence>
<dbReference type="OMA" id="EWGYNLH"/>
<dbReference type="Pfam" id="PF15739">
    <property type="entry name" value="TSNAXIP1_N"/>
    <property type="match status" value="1"/>
</dbReference>
<evidence type="ECO:0000256" key="3">
    <source>
        <dbReference type="SAM" id="MobiDB-lite"/>
    </source>
</evidence>
<reference evidence="6" key="1">
    <citation type="submission" date="2015-02" db="EMBL/GenBank/DDBJ databases">
        <title>Genome sequencing for Strongylocentrotus purpuratus.</title>
        <authorList>
            <person name="Murali S."/>
            <person name="Liu Y."/>
            <person name="Vee V."/>
            <person name="English A."/>
            <person name="Wang M."/>
            <person name="Skinner E."/>
            <person name="Han Y."/>
            <person name="Muzny D.M."/>
            <person name="Worley K.C."/>
            <person name="Gibbs R.A."/>
        </authorList>
    </citation>
    <scope>NUCLEOTIDE SEQUENCE</scope>
</reference>
<feature type="region of interest" description="Disordered" evidence="3">
    <location>
        <begin position="79"/>
        <end position="117"/>
    </location>
</feature>
<evidence type="ECO:0000313" key="6">
    <source>
        <dbReference type="Proteomes" id="UP000007110"/>
    </source>
</evidence>
<evidence type="ECO:0000256" key="2">
    <source>
        <dbReference type="SAM" id="Coils"/>
    </source>
</evidence>
<dbReference type="KEGG" id="spu:594452"/>
<dbReference type="InterPro" id="IPR032755">
    <property type="entry name" value="TSNAXIP1_N"/>
</dbReference>
<dbReference type="FunCoup" id="A0A7M7SU15">
    <property type="interactions" value="349"/>
</dbReference>
<feature type="domain" description="Translin-associated factor X-interacting protein 1 N-terminal" evidence="4">
    <location>
        <begin position="129"/>
        <end position="239"/>
    </location>
</feature>
<evidence type="ECO:0000313" key="5">
    <source>
        <dbReference type="EnsemblMetazoa" id="XP_030831167"/>
    </source>
</evidence>
<keyword evidence="1 2" id="KW-0175">Coiled coil</keyword>